<comment type="similarity">
    <text evidence="1 3">Belongs to the Nudix hydrolase family.</text>
</comment>
<dbReference type="GO" id="GO:0016787">
    <property type="term" value="F:hydrolase activity"/>
    <property type="evidence" value="ECO:0007669"/>
    <property type="project" value="UniProtKB-KW"/>
</dbReference>
<dbReference type="EMBL" id="JAHHIF010000029">
    <property type="protein sequence ID" value="MBW4546776.1"/>
    <property type="molecule type" value="Genomic_DNA"/>
</dbReference>
<proteinExistence type="inferred from homology"/>
<reference evidence="5" key="1">
    <citation type="submission" date="2021-05" db="EMBL/GenBank/DDBJ databases">
        <authorList>
            <person name="Pietrasiak N."/>
            <person name="Ward R."/>
            <person name="Stajich J.E."/>
            <person name="Kurbessoian T."/>
        </authorList>
    </citation>
    <scope>NUCLEOTIDE SEQUENCE</scope>
    <source>
        <strain evidence="5">CPER-KK1</strain>
    </source>
</reference>
<evidence type="ECO:0000313" key="5">
    <source>
        <dbReference type="EMBL" id="MBW4546776.1"/>
    </source>
</evidence>
<comment type="caution">
    <text evidence="5">The sequence shown here is derived from an EMBL/GenBank/DDBJ whole genome shotgun (WGS) entry which is preliminary data.</text>
</comment>
<evidence type="ECO:0000313" key="6">
    <source>
        <dbReference type="Proteomes" id="UP000753908"/>
    </source>
</evidence>
<dbReference type="CDD" id="cd04672">
    <property type="entry name" value="NUDIX_CDP-Chase_like"/>
    <property type="match status" value="1"/>
</dbReference>
<dbReference type="PROSITE" id="PS00893">
    <property type="entry name" value="NUDIX_BOX"/>
    <property type="match status" value="1"/>
</dbReference>
<dbReference type="SUPFAM" id="SSF55811">
    <property type="entry name" value="Nudix"/>
    <property type="match status" value="1"/>
</dbReference>
<dbReference type="PRINTS" id="PR00502">
    <property type="entry name" value="NUDIXFAMILY"/>
</dbReference>
<evidence type="ECO:0000256" key="1">
    <source>
        <dbReference type="ARBA" id="ARBA00005582"/>
    </source>
</evidence>
<dbReference type="AlphaFoldDB" id="A0A951PP60"/>
<dbReference type="Gene3D" id="6.10.250.1120">
    <property type="match status" value="1"/>
</dbReference>
<dbReference type="PROSITE" id="PS51462">
    <property type="entry name" value="NUDIX"/>
    <property type="match status" value="1"/>
</dbReference>
<accession>A0A951PP60</accession>
<dbReference type="InterPro" id="IPR020476">
    <property type="entry name" value="Nudix_hydrolase"/>
</dbReference>
<dbReference type="PANTHER" id="PTHR43736:SF1">
    <property type="entry name" value="DIHYDRONEOPTERIN TRIPHOSPHATE DIPHOSPHATASE"/>
    <property type="match status" value="1"/>
</dbReference>
<protein>
    <submittedName>
        <fullName evidence="5">NUDIX hydrolase</fullName>
    </submittedName>
</protein>
<evidence type="ECO:0000256" key="2">
    <source>
        <dbReference type="ARBA" id="ARBA00022801"/>
    </source>
</evidence>
<dbReference type="InterPro" id="IPR000086">
    <property type="entry name" value="NUDIX_hydrolase_dom"/>
</dbReference>
<organism evidence="5 6">
    <name type="scientific">Symplocastrum torsivum CPER-KK1</name>
    <dbReference type="NCBI Taxonomy" id="450513"/>
    <lineage>
        <taxon>Bacteria</taxon>
        <taxon>Bacillati</taxon>
        <taxon>Cyanobacteriota</taxon>
        <taxon>Cyanophyceae</taxon>
        <taxon>Oscillatoriophycideae</taxon>
        <taxon>Oscillatoriales</taxon>
        <taxon>Microcoleaceae</taxon>
        <taxon>Symplocastrum</taxon>
    </lineage>
</organism>
<dbReference type="Proteomes" id="UP000753908">
    <property type="component" value="Unassembled WGS sequence"/>
</dbReference>
<evidence type="ECO:0000259" key="4">
    <source>
        <dbReference type="PROSITE" id="PS51462"/>
    </source>
</evidence>
<reference evidence="5" key="2">
    <citation type="journal article" date="2022" name="Microbiol. Resour. Announc.">
        <title>Metagenome Sequencing to Explore Phylogenomics of Terrestrial Cyanobacteria.</title>
        <authorList>
            <person name="Ward R.D."/>
            <person name="Stajich J.E."/>
            <person name="Johansen J.R."/>
            <person name="Huntemann M."/>
            <person name="Clum A."/>
            <person name="Foster B."/>
            <person name="Foster B."/>
            <person name="Roux S."/>
            <person name="Palaniappan K."/>
            <person name="Varghese N."/>
            <person name="Mukherjee S."/>
            <person name="Reddy T.B.K."/>
            <person name="Daum C."/>
            <person name="Copeland A."/>
            <person name="Chen I.A."/>
            <person name="Ivanova N.N."/>
            <person name="Kyrpides N.C."/>
            <person name="Shapiro N."/>
            <person name="Eloe-Fadrosh E.A."/>
            <person name="Pietrasiak N."/>
        </authorList>
    </citation>
    <scope>NUCLEOTIDE SEQUENCE</scope>
    <source>
        <strain evidence="5">CPER-KK1</strain>
    </source>
</reference>
<keyword evidence="2 3" id="KW-0378">Hydrolase</keyword>
<dbReference type="InterPro" id="IPR020084">
    <property type="entry name" value="NUDIX_hydrolase_CS"/>
</dbReference>
<dbReference type="PANTHER" id="PTHR43736">
    <property type="entry name" value="ADP-RIBOSE PYROPHOSPHATASE"/>
    <property type="match status" value="1"/>
</dbReference>
<sequence length="205" mass="23595">MDLRWLEWGKQLQAIAQNGLTYTDGVFDRERYKALQALAAEILATYSNVEPSYVLDLFAHEIGYATPKVVVRGAVFRDDTILLVRERADGCWTLPGGWADVGESVREAVVREVYEESGYETRATKMLAVCDRNKYEYPPSRHHTYQLFIQCELIGGSPKQNIETDGVEFFREHELPELSLTRIVPTQITRLFEHHRQPDLPTDFD</sequence>
<feature type="domain" description="Nudix hydrolase" evidence="4">
    <location>
        <begin position="66"/>
        <end position="194"/>
    </location>
</feature>
<dbReference type="Pfam" id="PF12535">
    <property type="entry name" value="Nudix_N"/>
    <property type="match status" value="1"/>
</dbReference>
<dbReference type="Gene3D" id="3.90.79.10">
    <property type="entry name" value="Nucleoside Triphosphate Pyrophosphohydrolase"/>
    <property type="match status" value="1"/>
</dbReference>
<gene>
    <name evidence="5" type="ORF">KME25_20375</name>
</gene>
<dbReference type="InterPro" id="IPR015797">
    <property type="entry name" value="NUDIX_hydrolase-like_dom_sf"/>
</dbReference>
<dbReference type="Pfam" id="PF00293">
    <property type="entry name" value="NUDIX"/>
    <property type="match status" value="1"/>
</dbReference>
<name>A0A951PP60_9CYAN</name>
<evidence type="ECO:0000256" key="3">
    <source>
        <dbReference type="RuleBase" id="RU003476"/>
    </source>
</evidence>
<dbReference type="InterPro" id="IPR059176">
    <property type="entry name" value="UDP-X_N"/>
</dbReference>